<protein>
    <submittedName>
        <fullName evidence="1">Uncharacterized protein</fullName>
    </submittedName>
</protein>
<name>A0A6N2YZ30_9STRE</name>
<dbReference type="EMBL" id="CACRUI010000003">
    <property type="protein sequence ID" value="VYT71147.1"/>
    <property type="molecule type" value="Genomic_DNA"/>
</dbReference>
<organism evidence="1">
    <name type="scientific">Streptococcus lutetiensis</name>
    <dbReference type="NCBI Taxonomy" id="150055"/>
    <lineage>
        <taxon>Bacteria</taxon>
        <taxon>Bacillati</taxon>
        <taxon>Bacillota</taxon>
        <taxon>Bacilli</taxon>
        <taxon>Lactobacillales</taxon>
        <taxon>Streptococcaceae</taxon>
        <taxon>Streptococcus</taxon>
    </lineage>
</organism>
<dbReference type="RefSeq" id="WP_156672587.1">
    <property type="nucleotide sequence ID" value="NZ_CACRUI010000003.1"/>
</dbReference>
<proteinExistence type="predicted"/>
<dbReference type="AlphaFoldDB" id="A0A6N2YZ30"/>
<accession>A0A6N2YZ30</accession>
<gene>
    <name evidence="1" type="ORF">SLLFYP71_00497</name>
</gene>
<reference evidence="1" key="1">
    <citation type="submission" date="2019-11" db="EMBL/GenBank/DDBJ databases">
        <authorList>
            <person name="Feng L."/>
        </authorList>
    </citation>
    <scope>NUCLEOTIDE SEQUENCE</scope>
    <source>
        <strain evidence="1">SLutetiensisLFYP71</strain>
    </source>
</reference>
<sequence>MKSQSIIVFYKKGFKRIFLFEAYSIDDMFLALEYDAFKDKKGRTYFLVDGVEIKLTE</sequence>
<evidence type="ECO:0000313" key="1">
    <source>
        <dbReference type="EMBL" id="VYT71147.1"/>
    </source>
</evidence>